<organism evidence="8 9">
    <name type="scientific">Diacronema lutheri</name>
    <name type="common">Unicellular marine alga</name>
    <name type="synonym">Monochrysis lutheri</name>
    <dbReference type="NCBI Taxonomy" id="2081491"/>
    <lineage>
        <taxon>Eukaryota</taxon>
        <taxon>Haptista</taxon>
        <taxon>Haptophyta</taxon>
        <taxon>Pavlovophyceae</taxon>
        <taxon>Pavlovales</taxon>
        <taxon>Pavlovaceae</taxon>
        <taxon>Diacronema</taxon>
    </lineage>
</organism>
<feature type="compositionally biased region" description="Basic and acidic residues" evidence="5">
    <location>
        <begin position="295"/>
        <end position="309"/>
    </location>
</feature>
<feature type="region of interest" description="Disordered" evidence="5">
    <location>
        <begin position="774"/>
        <end position="827"/>
    </location>
</feature>
<keyword evidence="9" id="KW-1185">Reference proteome</keyword>
<evidence type="ECO:0000256" key="2">
    <source>
        <dbReference type="ARBA" id="ARBA00023015"/>
    </source>
</evidence>
<proteinExistence type="predicted"/>
<accession>A0A8J5XS94</accession>
<dbReference type="InterPro" id="IPR006576">
    <property type="entry name" value="BRK_domain"/>
</dbReference>
<dbReference type="SUPFAM" id="SSF160481">
    <property type="entry name" value="BRK domain-like"/>
    <property type="match status" value="1"/>
</dbReference>
<dbReference type="AlphaFoldDB" id="A0A8J5XS94"/>
<comment type="caution">
    <text evidence="8">The sequence shown here is derived from an EMBL/GenBank/DDBJ whole genome shotgun (WGS) entry which is preliminary data.</text>
</comment>
<dbReference type="OrthoDB" id="10657923at2759"/>
<sequence length="922" mass="97765">MSTEGKRGPPAGAGAQHRIQLADQAAWGDEVLPPAHGRPDTCAPLQQAPSRDGRGAGGATIEPGRRLDAVSVIRSPSIEPLLVPSSPRAALLSPIKPRFGITDVDDPAIVRTLELGEPQPRALPVADAIDEPEMATRVGPDFQADVPAYLGRRDEHAPLTPDAEGAPAAEPELVWAPHFEGVIRDLSRLPPRAEIERYEELRRRQQKPCGIPGCLLHDKHPGPHVFPEPSGKRRGKAPWRGSPRPLVPPALPKPKSAPRRAESLDGSGEDESGESDRSSVSDDDDDEQPAGTRLNADRAAAREAREMARGARGRKRERQQLNYRAFGGIMPRGAAVSEGATTMALLAAKAAKGDTSDRHNVGLMRRASSRHDDDDDDSRYERVPVRNTRTGAIVRGRLAPMRLNVAAYLERYPECELLVHADDQAATAAAAAAAANASASAGAGADADAGADAGAGAGGRRGRGRGRGAGGGRGRGRWGSRTALREQSAPSDDESDDARTDDDVARAGNGDGDGCSSDGDEGTSNDGDRRERADGGSSASTSADEDEAADGALGQGAEMTQERVNELFAIGSRVCAYPGCCKIYASTDGVRKHAKRCHMAWVLERDREKEGVWLEPMPSAADPQLYGGGTQAHPAKKHGQRAAGTLSAYPSRRSCAIVPWTLADKRARADRDRQQIWPPGREEWLSLALLDASGWLLQPGLHVHTHALDGPLAKRPRPDDSSSAAAAAAHLLLHEPCATLNGGSGSAHTPRTGPDAHGEWALPVPLGTVDSVRAPAADSADGSSTWDEVATGGSPRAYTSPRAAADRPKRPSAPVPGSRAQLPGLWPDCRPLPPLDRPLRPLVSRVQHVASRAARMALHELLATPALRQLYFAAAGHAAPQPLQLTRDTQPLHARPDQLVRLVYWRRRASEPARCKGDGGGA</sequence>
<name>A0A8J5XS94_DIALT</name>
<comment type="subcellular location">
    <subcellularLocation>
        <location evidence="1">Nucleus</location>
    </subcellularLocation>
</comment>
<keyword evidence="3" id="KW-0804">Transcription</keyword>
<feature type="domain" description="BRK" evidence="7">
    <location>
        <begin position="381"/>
        <end position="416"/>
    </location>
</feature>
<dbReference type="InterPro" id="IPR000949">
    <property type="entry name" value="ELM2_dom"/>
</dbReference>
<evidence type="ECO:0000313" key="9">
    <source>
        <dbReference type="Proteomes" id="UP000751190"/>
    </source>
</evidence>
<dbReference type="GO" id="GO:0005634">
    <property type="term" value="C:nucleus"/>
    <property type="evidence" value="ECO:0007669"/>
    <property type="project" value="UniProtKB-SubCell"/>
</dbReference>
<feature type="region of interest" description="Disordered" evidence="5">
    <location>
        <begin position="628"/>
        <end position="647"/>
    </location>
</feature>
<dbReference type="InterPro" id="IPR037259">
    <property type="entry name" value="BRK_sf"/>
</dbReference>
<feature type="region of interest" description="Disordered" evidence="5">
    <location>
        <begin position="212"/>
        <end position="319"/>
    </location>
</feature>
<protein>
    <submittedName>
        <fullName evidence="8">Uncharacterized protein</fullName>
    </submittedName>
</protein>
<evidence type="ECO:0000256" key="5">
    <source>
        <dbReference type="SAM" id="MobiDB-lite"/>
    </source>
</evidence>
<evidence type="ECO:0000256" key="4">
    <source>
        <dbReference type="ARBA" id="ARBA00023242"/>
    </source>
</evidence>
<evidence type="ECO:0000256" key="3">
    <source>
        <dbReference type="ARBA" id="ARBA00023163"/>
    </source>
</evidence>
<dbReference type="EMBL" id="JAGTXO010000001">
    <property type="protein sequence ID" value="KAG8470773.1"/>
    <property type="molecule type" value="Genomic_DNA"/>
</dbReference>
<feature type="region of interest" description="Disordered" evidence="5">
    <location>
        <begin position="443"/>
        <end position="553"/>
    </location>
</feature>
<feature type="region of interest" description="Disordered" evidence="5">
    <location>
        <begin position="1"/>
        <end position="63"/>
    </location>
</feature>
<gene>
    <name evidence="8" type="ORF">KFE25_009194</name>
</gene>
<feature type="region of interest" description="Disordered" evidence="5">
    <location>
        <begin position="741"/>
        <end position="762"/>
    </location>
</feature>
<evidence type="ECO:0000256" key="1">
    <source>
        <dbReference type="ARBA" id="ARBA00004123"/>
    </source>
</evidence>
<evidence type="ECO:0000313" key="8">
    <source>
        <dbReference type="EMBL" id="KAG8470773.1"/>
    </source>
</evidence>
<evidence type="ECO:0000259" key="6">
    <source>
        <dbReference type="Pfam" id="PF01448"/>
    </source>
</evidence>
<feature type="compositionally biased region" description="Low complexity" evidence="5">
    <location>
        <begin position="443"/>
        <end position="452"/>
    </location>
</feature>
<keyword evidence="2" id="KW-0805">Transcription regulation</keyword>
<feature type="domain" description="ELM2" evidence="6">
    <location>
        <begin position="137"/>
        <end position="180"/>
    </location>
</feature>
<dbReference type="Pfam" id="PF01448">
    <property type="entry name" value="ELM2"/>
    <property type="match status" value="1"/>
</dbReference>
<dbReference type="Pfam" id="PF07533">
    <property type="entry name" value="BRK"/>
    <property type="match status" value="1"/>
</dbReference>
<keyword evidence="4" id="KW-0539">Nucleus</keyword>
<evidence type="ECO:0000259" key="7">
    <source>
        <dbReference type="Pfam" id="PF07533"/>
    </source>
</evidence>
<dbReference type="Proteomes" id="UP000751190">
    <property type="component" value="Unassembled WGS sequence"/>
</dbReference>
<reference evidence="8" key="1">
    <citation type="submission" date="2021-05" db="EMBL/GenBank/DDBJ databases">
        <title>The genome of the haptophyte Pavlova lutheri (Diacronema luteri, Pavlovales) - a model for lipid biosynthesis in eukaryotic algae.</title>
        <authorList>
            <person name="Hulatt C.J."/>
            <person name="Posewitz M.C."/>
        </authorList>
    </citation>
    <scope>NUCLEOTIDE SEQUENCE</scope>
    <source>
        <strain evidence="8">NIVA-4/92</strain>
    </source>
</reference>